<name>A0A2K5APS7_9ARCH</name>
<dbReference type="InterPro" id="IPR027417">
    <property type="entry name" value="P-loop_NTPase"/>
</dbReference>
<dbReference type="InterPro" id="IPR051162">
    <property type="entry name" value="T4SS_component"/>
</dbReference>
<dbReference type="Proteomes" id="UP000236248">
    <property type="component" value="Chromosome NCAV"/>
</dbReference>
<dbReference type="InterPro" id="IPR002789">
    <property type="entry name" value="HerA_central"/>
</dbReference>
<accession>A0A2K5APS7</accession>
<dbReference type="EMBL" id="LT981265">
    <property type="protein sequence ID" value="SPC33651.1"/>
    <property type="molecule type" value="Genomic_DNA"/>
</dbReference>
<feature type="domain" description="AAA+ ATPase" evidence="1">
    <location>
        <begin position="300"/>
        <end position="545"/>
    </location>
</feature>
<organism evidence="2 3">
    <name type="scientific">Candidatus Nitrosocaldus cavascurensis</name>
    <dbReference type="NCBI Taxonomy" id="2058097"/>
    <lineage>
        <taxon>Archaea</taxon>
        <taxon>Nitrososphaerota</taxon>
        <taxon>Nitrososphaeria</taxon>
        <taxon>Candidatus Nitrosocaldales</taxon>
        <taxon>Candidatus Nitrosocaldaceae</taxon>
        <taxon>Candidatus Nitrosocaldus</taxon>
    </lineage>
</organism>
<dbReference type="CDD" id="cd01127">
    <property type="entry name" value="TrwB_TraG_TraD_VirD4"/>
    <property type="match status" value="1"/>
</dbReference>
<dbReference type="KEGG" id="ncv:NCAV_0457"/>
<protein>
    <recommendedName>
        <fullName evidence="1">AAA+ ATPase domain-containing protein</fullName>
    </recommendedName>
</protein>
<gene>
    <name evidence="2" type="ORF">NCAV_0457</name>
</gene>
<dbReference type="PANTHER" id="PTHR30121">
    <property type="entry name" value="UNCHARACTERIZED PROTEIN YJGR-RELATED"/>
    <property type="match status" value="1"/>
</dbReference>
<keyword evidence="3" id="KW-1185">Reference proteome</keyword>
<dbReference type="Gene3D" id="3.40.50.300">
    <property type="entry name" value="P-loop containing nucleotide triphosphate hydrolases"/>
    <property type="match status" value="2"/>
</dbReference>
<dbReference type="PANTHER" id="PTHR30121:SF6">
    <property type="entry name" value="SLR6007 PROTEIN"/>
    <property type="match status" value="1"/>
</dbReference>
<dbReference type="Pfam" id="PF01935">
    <property type="entry name" value="DUF87"/>
    <property type="match status" value="1"/>
</dbReference>
<reference evidence="3" key="1">
    <citation type="submission" date="2018-01" db="EMBL/GenBank/DDBJ databases">
        <authorList>
            <person name="Kerou L M."/>
        </authorList>
    </citation>
    <scope>NUCLEOTIDE SEQUENCE [LARGE SCALE GENOMIC DNA]</scope>
    <source>
        <strain evidence="3">SCU2</strain>
    </source>
</reference>
<evidence type="ECO:0000313" key="2">
    <source>
        <dbReference type="EMBL" id="SPC33651.1"/>
    </source>
</evidence>
<dbReference type="Pfam" id="PF19044">
    <property type="entry name" value="P-loop_TraG"/>
    <property type="match status" value="1"/>
</dbReference>
<evidence type="ECO:0000313" key="3">
    <source>
        <dbReference type="Proteomes" id="UP000236248"/>
    </source>
</evidence>
<evidence type="ECO:0000259" key="1">
    <source>
        <dbReference type="SMART" id="SM00382"/>
    </source>
</evidence>
<dbReference type="InterPro" id="IPR003593">
    <property type="entry name" value="AAA+_ATPase"/>
</dbReference>
<proteinExistence type="predicted"/>
<dbReference type="InterPro" id="IPR043964">
    <property type="entry name" value="P-loop_TraG"/>
</dbReference>
<dbReference type="AlphaFoldDB" id="A0A2K5APS7"/>
<dbReference type="SUPFAM" id="SSF52540">
    <property type="entry name" value="P-loop containing nucleoside triphosphate hydrolases"/>
    <property type="match status" value="1"/>
</dbReference>
<dbReference type="SMART" id="SM00382">
    <property type="entry name" value="AAA"/>
    <property type="match status" value="1"/>
</dbReference>
<sequence>MLIAMRYVYEIRPTDLLSLPEEKQKSIVTNRFLSLLNWLESKVTIHMIKDYVHINTRELDITLPVMRTFLSSNEPLEHILTSLGYEYSMVIDATLLASLRHKELLERFNHLIVNVDKPLYARSFLLYRLPTNANIAWIDSIARLSDETIIDITPLKHDIALSKMKRYTGLIKAAAMKYASLTYKAEVAEMTLQALDKHETKLFNVCIILIIKASSLKELNEKSKRFMRGVRQYASVDPMVGRQLDLLNGNVKHTIVVELGSMSIFYPFVSSDMLEVPNGIMLGVNINTDAPVIYDYSLRNNYNVIVLASSGSGKSMTAKIMLNRLLEKMPDSYAFIIDPQGEYAKVADYLGFNLIDVANSNGLGLDPLKLFDPITASDVISDIVMAPLLVRKEIATNASKVNDIFSLYEMLSREAKRYLVDVVNNYANIFRGRIIMDKRNILSLKGTNSTSSSTSLLLLLSLAKVWNEINSYASNILKIIIIDEGWMLFNIPSAARFVNLIARVGRKLNVLFIFITQRPEDIIANEYGRALLDNADTKILLRNNELASIKIAEALQLSEKEREMITTFGRGEALLLTGEHRIRLQIVPGEKELRLFSTDPNNQSL</sequence>